<keyword evidence="3" id="KW-1185">Reference proteome</keyword>
<dbReference type="EMBL" id="AMZO01000001">
    <property type="protein sequence ID" value="ELR67963.1"/>
    <property type="molecule type" value="Genomic_DNA"/>
</dbReference>
<gene>
    <name evidence="2" type="ORF">C942_00271</name>
</gene>
<proteinExistence type="predicted"/>
<keyword evidence="1" id="KW-0472">Membrane</keyword>
<accession>L8JI92</accession>
<comment type="caution">
    <text evidence="2">The sequence shown here is derived from an EMBL/GenBank/DDBJ whole genome shotgun (WGS) entry which is preliminary data.</text>
</comment>
<organism evidence="2 3">
    <name type="scientific">Photobacterium marinum</name>
    <dbReference type="NCBI Taxonomy" id="1056511"/>
    <lineage>
        <taxon>Bacteria</taxon>
        <taxon>Pseudomonadati</taxon>
        <taxon>Pseudomonadota</taxon>
        <taxon>Gammaproteobacteria</taxon>
        <taxon>Vibrionales</taxon>
        <taxon>Vibrionaceae</taxon>
        <taxon>Photobacterium</taxon>
    </lineage>
</organism>
<reference evidence="2 3" key="1">
    <citation type="submission" date="2012-12" db="EMBL/GenBank/DDBJ databases">
        <title>Genome Assembly of Photobacterium sp. AK15.</title>
        <authorList>
            <person name="Khatri I."/>
            <person name="Vaidya B."/>
            <person name="Srinivas T.N.R."/>
            <person name="Subramanian S."/>
            <person name="Pinnaka A."/>
        </authorList>
    </citation>
    <scope>NUCLEOTIDE SEQUENCE [LARGE SCALE GENOMIC DNA]</scope>
    <source>
        <strain evidence="2 3">AK15</strain>
    </source>
</reference>
<evidence type="ECO:0000313" key="2">
    <source>
        <dbReference type="EMBL" id="ELR67963.1"/>
    </source>
</evidence>
<dbReference type="PATRIC" id="fig|1056511.3.peg.274"/>
<name>L8JI92_9GAMM</name>
<dbReference type="RefSeq" id="WP_007461579.1">
    <property type="nucleotide sequence ID" value="NZ_AMZO01000001.1"/>
</dbReference>
<dbReference type="Proteomes" id="UP000011134">
    <property type="component" value="Unassembled WGS sequence"/>
</dbReference>
<keyword evidence="1" id="KW-0812">Transmembrane</keyword>
<sequence>MAFNKHFLDCSILTAVMIFIFIVLVPSLGFSKDQSIIKFNPDDNFTIYEDRFLALGSTPEKNFSMLFLRDRIFNNILSLITESGYKIRLKDAEINVNSAKLDFSINGIYLSMEGNLITEDVKVPIKAKGAIDLSRTTSDNILLDIFLIDINVSYKKIPYSNFKAWLIALSSDFIVEPTRITELKVPINIRIPINSPEKTIKEISVLGDSNIEINATIPATNKNKNLYLHTLIPSNDGILVFLSEKQNNPDLHSNNLTTTKNNIEKRRKSHKDNINNILNNVEKDFWIMLSGKLIEDALTPETPIKIPFEIFQKHGRLAGNKIDKLLGAFWEVNLDRGGPIIGSLVSKPKINWINNGNITFSIPTSLKASGELYVVVDPGITGGCTDKKAIRLDGDNTLNGIINITPTNSGIFKYSATLTAPESISIKAKTDRFNLCGYGIGPINKELKIKTDHTKITSGEIDFFETNSGLVAYVDISDQTIQIKKDSPSMYITQTGINIEVNLSLTLSTNASNTLK</sequence>
<dbReference type="AlphaFoldDB" id="L8JI92"/>
<feature type="transmembrane region" description="Helical" evidence="1">
    <location>
        <begin position="12"/>
        <end position="30"/>
    </location>
</feature>
<evidence type="ECO:0000313" key="3">
    <source>
        <dbReference type="Proteomes" id="UP000011134"/>
    </source>
</evidence>
<keyword evidence="1" id="KW-1133">Transmembrane helix</keyword>
<protein>
    <submittedName>
        <fullName evidence="2">Uncharacterized protein</fullName>
    </submittedName>
</protein>
<evidence type="ECO:0000256" key="1">
    <source>
        <dbReference type="SAM" id="Phobius"/>
    </source>
</evidence>